<dbReference type="InterPro" id="IPR003597">
    <property type="entry name" value="Ig_C1-set"/>
</dbReference>
<evidence type="ECO:0000256" key="4">
    <source>
        <dbReference type="ARBA" id="ARBA00022989"/>
    </source>
</evidence>
<dbReference type="PANTHER" id="PTHR16675:SF286">
    <property type="entry name" value="MHC CLASS I ANTIGEN"/>
    <property type="match status" value="1"/>
</dbReference>
<accession>A0AAV6ZC90</accession>
<dbReference type="InterPro" id="IPR011161">
    <property type="entry name" value="MHC_I-like_Ag-recog"/>
</dbReference>
<dbReference type="PRINTS" id="PR01638">
    <property type="entry name" value="MHCCLASSI"/>
</dbReference>
<dbReference type="PANTHER" id="PTHR16675">
    <property type="entry name" value="MHC CLASS I-RELATED"/>
    <property type="match status" value="1"/>
</dbReference>
<gene>
    <name evidence="12" type="ORF">GDO81_021524</name>
</gene>
<dbReference type="InterPro" id="IPR013783">
    <property type="entry name" value="Ig-like_fold"/>
</dbReference>
<dbReference type="GO" id="GO:0006955">
    <property type="term" value="P:immune response"/>
    <property type="evidence" value="ECO:0007669"/>
    <property type="project" value="TreeGrafter"/>
</dbReference>
<sequence>MFCALTLVLLCAPGGHLDSHSLRYYYMGVSAPGHGMPDFSMIGYVDDQQIDLYRSDIGVSVPVAPWMKEKPEYWERSTQIGKQHEALYRHEVKIGMERFNHTGGFHFVQVLRSCELRDDGSTIAHQQYRYDGEEYMYFDLPTATFIPTMAEAQITTQRWNSPEVRGGERAKNYLENICIENLKRFLKYGRGNLERRVRPGVKVTGQKFGDVTKLHCHVYGFHPRTVHVKWVKNGVDDVPTYETTHVLPNPDGTYQIRVSVDIRPNEGNTYSCYVDHSSLEEPLLVPWEQSPTSVLVVIISLVVTIILVVTSVIAGVTIYKRRKDDYTATSTSDTTSDSGRAVTA</sequence>
<dbReference type="GO" id="GO:0005615">
    <property type="term" value="C:extracellular space"/>
    <property type="evidence" value="ECO:0007669"/>
    <property type="project" value="TreeGrafter"/>
</dbReference>
<dbReference type="InterPro" id="IPR011162">
    <property type="entry name" value="MHC_I/II-like_Ag-recog"/>
</dbReference>
<keyword evidence="3 10" id="KW-0732">Signal</keyword>
<dbReference type="EMBL" id="WNYA01001854">
    <property type="protein sequence ID" value="KAG8544982.1"/>
    <property type="molecule type" value="Genomic_DNA"/>
</dbReference>
<dbReference type="FunFam" id="2.60.40.10:FF:000204">
    <property type="entry name" value="Major histocompatibility complex, class I-related protein"/>
    <property type="match status" value="1"/>
</dbReference>
<dbReference type="SUPFAM" id="SSF54452">
    <property type="entry name" value="MHC antigen-recognition domain"/>
    <property type="match status" value="1"/>
</dbReference>
<feature type="signal peptide" evidence="10">
    <location>
        <begin position="1"/>
        <end position="17"/>
    </location>
</feature>
<evidence type="ECO:0000256" key="9">
    <source>
        <dbReference type="SAM" id="Phobius"/>
    </source>
</evidence>
<reference evidence="12" key="1">
    <citation type="thesis" date="2020" institute="ProQuest LLC" country="789 East Eisenhower Parkway, Ann Arbor, MI, USA">
        <title>Comparative Genomics and Chromosome Evolution.</title>
        <authorList>
            <person name="Mudd A.B."/>
        </authorList>
    </citation>
    <scope>NUCLEOTIDE SEQUENCE</scope>
    <source>
        <strain evidence="12">237g6f4</strain>
        <tissue evidence="12">Blood</tissue>
    </source>
</reference>
<evidence type="ECO:0000313" key="13">
    <source>
        <dbReference type="Proteomes" id="UP000824782"/>
    </source>
</evidence>
<dbReference type="InterPro" id="IPR003006">
    <property type="entry name" value="Ig/MHC_CS"/>
</dbReference>
<dbReference type="GO" id="GO:0009897">
    <property type="term" value="C:external side of plasma membrane"/>
    <property type="evidence" value="ECO:0007669"/>
    <property type="project" value="TreeGrafter"/>
</dbReference>
<organism evidence="12 13">
    <name type="scientific">Engystomops pustulosus</name>
    <name type="common">Tungara frog</name>
    <name type="synonym">Physalaemus pustulosus</name>
    <dbReference type="NCBI Taxonomy" id="76066"/>
    <lineage>
        <taxon>Eukaryota</taxon>
        <taxon>Metazoa</taxon>
        <taxon>Chordata</taxon>
        <taxon>Craniata</taxon>
        <taxon>Vertebrata</taxon>
        <taxon>Euteleostomi</taxon>
        <taxon>Amphibia</taxon>
        <taxon>Batrachia</taxon>
        <taxon>Anura</taxon>
        <taxon>Neobatrachia</taxon>
        <taxon>Hyloidea</taxon>
        <taxon>Leptodactylidae</taxon>
        <taxon>Leiuperinae</taxon>
        <taxon>Engystomops</taxon>
    </lineage>
</organism>
<dbReference type="InterPro" id="IPR037055">
    <property type="entry name" value="MHC_I-like_Ag-recog_sf"/>
</dbReference>
<dbReference type="Proteomes" id="UP000824782">
    <property type="component" value="Unassembled WGS sequence"/>
</dbReference>
<dbReference type="FunFam" id="3.30.500.10:FF:000001">
    <property type="entry name" value="H-2 class I histocompatibility antigen, alpha chain"/>
    <property type="match status" value="1"/>
</dbReference>
<keyword evidence="6" id="KW-1015">Disulfide bond</keyword>
<evidence type="ECO:0000256" key="7">
    <source>
        <dbReference type="ARBA" id="ARBA00023180"/>
    </source>
</evidence>
<dbReference type="InterPro" id="IPR050208">
    <property type="entry name" value="MHC_class-I_related"/>
</dbReference>
<dbReference type="AlphaFoldDB" id="A0AAV6ZC90"/>
<feature type="domain" description="Ig-like" evidence="11">
    <location>
        <begin position="199"/>
        <end position="284"/>
    </location>
</feature>
<feature type="chain" id="PRO_5043922044" description="Ig-like domain-containing protein" evidence="10">
    <location>
        <begin position="18"/>
        <end position="344"/>
    </location>
</feature>
<comment type="subcellular location">
    <subcellularLocation>
        <location evidence="1">Membrane</location>
        <topology evidence="1">Single-pass membrane protein</topology>
    </subcellularLocation>
</comment>
<dbReference type="Gene3D" id="3.30.500.10">
    <property type="entry name" value="MHC class I-like antigen recognition-like"/>
    <property type="match status" value="1"/>
</dbReference>
<dbReference type="InterPro" id="IPR007110">
    <property type="entry name" value="Ig-like_dom"/>
</dbReference>
<evidence type="ECO:0000256" key="6">
    <source>
        <dbReference type="ARBA" id="ARBA00023157"/>
    </source>
</evidence>
<dbReference type="InterPro" id="IPR036179">
    <property type="entry name" value="Ig-like_dom_sf"/>
</dbReference>
<feature type="transmembrane region" description="Helical" evidence="9">
    <location>
        <begin position="294"/>
        <end position="319"/>
    </location>
</feature>
<keyword evidence="7" id="KW-0325">Glycoprotein</keyword>
<evidence type="ECO:0000259" key="11">
    <source>
        <dbReference type="PROSITE" id="PS50835"/>
    </source>
</evidence>
<keyword evidence="5 9" id="KW-0472">Membrane</keyword>
<dbReference type="SUPFAM" id="SSF48726">
    <property type="entry name" value="Immunoglobulin"/>
    <property type="match status" value="1"/>
</dbReference>
<protein>
    <recommendedName>
        <fullName evidence="11">Ig-like domain-containing protein</fullName>
    </recommendedName>
</protein>
<evidence type="ECO:0000256" key="10">
    <source>
        <dbReference type="SAM" id="SignalP"/>
    </source>
</evidence>
<evidence type="ECO:0000256" key="5">
    <source>
        <dbReference type="ARBA" id="ARBA00023136"/>
    </source>
</evidence>
<keyword evidence="4 9" id="KW-1133">Transmembrane helix</keyword>
<evidence type="ECO:0000256" key="8">
    <source>
        <dbReference type="RuleBase" id="RU004439"/>
    </source>
</evidence>
<comment type="caution">
    <text evidence="12">The sequence shown here is derived from an EMBL/GenBank/DDBJ whole genome shotgun (WGS) entry which is preliminary data.</text>
</comment>
<dbReference type="PROSITE" id="PS00290">
    <property type="entry name" value="IG_MHC"/>
    <property type="match status" value="1"/>
</dbReference>
<evidence type="ECO:0000256" key="2">
    <source>
        <dbReference type="ARBA" id="ARBA00022692"/>
    </source>
</evidence>
<dbReference type="SMART" id="SM00407">
    <property type="entry name" value="IGc1"/>
    <property type="match status" value="1"/>
</dbReference>
<keyword evidence="13" id="KW-1185">Reference proteome</keyword>
<evidence type="ECO:0000256" key="1">
    <source>
        <dbReference type="ARBA" id="ARBA00004167"/>
    </source>
</evidence>
<proteinExistence type="inferred from homology"/>
<dbReference type="Pfam" id="PF00129">
    <property type="entry name" value="MHC_I"/>
    <property type="match status" value="1"/>
</dbReference>
<keyword evidence="2 9" id="KW-0812">Transmembrane</keyword>
<dbReference type="PROSITE" id="PS50835">
    <property type="entry name" value="IG_LIKE"/>
    <property type="match status" value="1"/>
</dbReference>
<comment type="similarity">
    <text evidence="8">Belongs to the MHC class I family.</text>
</comment>
<evidence type="ECO:0000313" key="12">
    <source>
        <dbReference type="EMBL" id="KAG8544982.1"/>
    </source>
</evidence>
<dbReference type="InterPro" id="IPR001039">
    <property type="entry name" value="MHC_I_a_a1/a2"/>
</dbReference>
<name>A0AAV6ZC90_ENGPU</name>
<dbReference type="Gene3D" id="2.60.40.10">
    <property type="entry name" value="Immunoglobulins"/>
    <property type="match status" value="1"/>
</dbReference>
<evidence type="ECO:0000256" key="3">
    <source>
        <dbReference type="ARBA" id="ARBA00022729"/>
    </source>
</evidence>
<dbReference type="Pfam" id="PF07654">
    <property type="entry name" value="C1-set"/>
    <property type="match status" value="1"/>
</dbReference>